<protein>
    <submittedName>
        <fullName evidence="1">Uncharacterized protein</fullName>
    </submittedName>
</protein>
<dbReference type="EMBL" id="JABANP010000017">
    <property type="protein sequence ID" value="KAF4695801.1"/>
    <property type="molecule type" value="Genomic_DNA"/>
</dbReference>
<dbReference type="AlphaFoldDB" id="A0A7J6PJZ1"/>
<accession>A0A7J6PJZ1</accession>
<sequence>MNKPLPTLSRHLNPHRFSLRARRASWSEKSTVHLSGSSPSLWRRLLLPRQSPLILATLDGSAIENERPTPVAVAADSDWLGGDENKVRNMEMVI</sequence>
<gene>
    <name evidence="1" type="ORF">FOZ60_003397</name>
</gene>
<evidence type="ECO:0000313" key="2">
    <source>
        <dbReference type="Proteomes" id="UP000541610"/>
    </source>
</evidence>
<evidence type="ECO:0000313" key="1">
    <source>
        <dbReference type="EMBL" id="KAF4695801.1"/>
    </source>
</evidence>
<comment type="caution">
    <text evidence="1">The sequence shown here is derived from an EMBL/GenBank/DDBJ whole genome shotgun (WGS) entry which is preliminary data.</text>
</comment>
<name>A0A7J6PJZ1_PEROL</name>
<dbReference type="Proteomes" id="UP000541610">
    <property type="component" value="Unassembled WGS sequence"/>
</dbReference>
<organism evidence="1 2">
    <name type="scientific">Perkinsus olseni</name>
    <name type="common">Perkinsus atlanticus</name>
    <dbReference type="NCBI Taxonomy" id="32597"/>
    <lineage>
        <taxon>Eukaryota</taxon>
        <taxon>Sar</taxon>
        <taxon>Alveolata</taxon>
        <taxon>Perkinsozoa</taxon>
        <taxon>Perkinsea</taxon>
        <taxon>Perkinsida</taxon>
        <taxon>Perkinsidae</taxon>
        <taxon>Perkinsus</taxon>
    </lineage>
</organism>
<proteinExistence type="predicted"/>
<reference evidence="1 2" key="1">
    <citation type="submission" date="2020-04" db="EMBL/GenBank/DDBJ databases">
        <title>Perkinsus olseni comparative genomics.</title>
        <authorList>
            <person name="Bogema D.R."/>
        </authorList>
    </citation>
    <scope>NUCLEOTIDE SEQUENCE [LARGE SCALE GENOMIC DNA]</scope>
    <source>
        <strain evidence="1">00978-12</strain>
    </source>
</reference>